<dbReference type="AlphaFoldDB" id="A0A4Y5SKL2"/>
<dbReference type="GeneID" id="40474989"/>
<dbReference type="KEGG" id="tic:FH039_07355"/>
<dbReference type="Proteomes" id="UP000306007">
    <property type="component" value="Chromosome"/>
</dbReference>
<keyword evidence="2" id="KW-1185">Reference proteome</keyword>
<evidence type="ECO:0000313" key="1">
    <source>
        <dbReference type="EMBL" id="QDA31448.1"/>
    </source>
</evidence>
<proteinExistence type="predicted"/>
<name>A0A4Y5SKL2_9EURY</name>
<gene>
    <name evidence="1" type="ORF">FH039_07355</name>
</gene>
<organism evidence="1 2">
    <name type="scientific">Thermococcus indicus</name>
    <dbReference type="NCBI Taxonomy" id="2586643"/>
    <lineage>
        <taxon>Archaea</taxon>
        <taxon>Methanobacteriati</taxon>
        <taxon>Methanobacteriota</taxon>
        <taxon>Thermococci</taxon>
        <taxon>Thermococcales</taxon>
        <taxon>Thermococcaceae</taxon>
        <taxon>Thermococcus</taxon>
    </lineage>
</organism>
<reference evidence="1 2" key="1">
    <citation type="submission" date="2019-06" db="EMBL/GenBank/DDBJ databases">
        <title>Thermococcus indicus sp. nov., a Fe(III)-reducing hyperthermophilic archaeon isolated from the Onnuri vent field of the Central Indian Ocean ridge.</title>
        <authorList>
            <person name="Lim J.K."/>
            <person name="Kim Y.J."/>
            <person name="Kwon K.K."/>
        </authorList>
    </citation>
    <scope>NUCLEOTIDE SEQUENCE [LARGE SCALE GENOMIC DNA]</scope>
    <source>
        <strain evidence="1 2">IOH1</strain>
    </source>
</reference>
<protein>
    <submittedName>
        <fullName evidence="1">Uncharacterized protein</fullName>
    </submittedName>
</protein>
<sequence>MKRKSTSVRMDAPKEHIVQILEDAPQFITNWPYVVGINTKGGINAEVLLPRFLFKFGDIYRFTIMSDESSYIYEGVGRKSHLIVTVSMREWQKNVVANVEIGYQGPGEFLLGKTLQHLVEGIAESLKKLAESGEHPAKQNVPAREINLDFSDPMSVASFLAKARMVHTGLHLVAPGELLNVIMDIRKNIPEDVLYVSGITQDGVKGFKLLLRRSQILAVEYRDGEGVKTLKVRDETAAREALELVSKVSGAYMVNVWVPVGGV</sequence>
<dbReference type="OrthoDB" id="96447at2157"/>
<accession>A0A4Y5SKL2</accession>
<dbReference type="EMBL" id="CP040846">
    <property type="protein sequence ID" value="QDA31448.1"/>
    <property type="molecule type" value="Genomic_DNA"/>
</dbReference>
<evidence type="ECO:0000313" key="2">
    <source>
        <dbReference type="Proteomes" id="UP000306007"/>
    </source>
</evidence>
<dbReference type="RefSeq" id="WP_139680789.1">
    <property type="nucleotide sequence ID" value="NZ_CP040846.1"/>
</dbReference>